<feature type="compositionally biased region" description="Basic and acidic residues" evidence="1">
    <location>
        <begin position="151"/>
        <end position="163"/>
    </location>
</feature>
<feature type="region of interest" description="Disordered" evidence="1">
    <location>
        <begin position="1"/>
        <end position="333"/>
    </location>
</feature>
<feature type="compositionally biased region" description="Basic and acidic residues" evidence="1">
    <location>
        <begin position="294"/>
        <end position="313"/>
    </location>
</feature>
<reference evidence="2 3" key="1">
    <citation type="submission" date="2016-07" db="EMBL/GenBank/DDBJ databases">
        <title>Pervasive Adenine N6-methylation of Active Genes in Fungi.</title>
        <authorList>
            <consortium name="DOE Joint Genome Institute"/>
            <person name="Mondo S.J."/>
            <person name="Dannebaum R.O."/>
            <person name="Kuo R.C."/>
            <person name="Labutti K."/>
            <person name="Haridas S."/>
            <person name="Kuo A."/>
            <person name="Salamov A."/>
            <person name="Ahrendt S.R."/>
            <person name="Lipzen A."/>
            <person name="Sullivan W."/>
            <person name="Andreopoulos W.B."/>
            <person name="Clum A."/>
            <person name="Lindquist E."/>
            <person name="Daum C."/>
            <person name="Ramamoorthy G.K."/>
            <person name="Gryganskyi A."/>
            <person name="Culley D."/>
            <person name="Magnuson J.K."/>
            <person name="James T.Y."/>
            <person name="O'Malley M.A."/>
            <person name="Stajich J.E."/>
            <person name="Spatafora J.W."/>
            <person name="Visel A."/>
            <person name="Grigoriev I.V."/>
        </authorList>
    </citation>
    <scope>NUCLEOTIDE SEQUENCE [LARGE SCALE GENOMIC DNA]</scope>
    <source>
        <strain evidence="2 3">ATCC 12442</strain>
    </source>
</reference>
<sequence>MAGVPQAVAEKPGSAAADAGKQENPWLARGRRMSARANAAVDDAATSTGAAILGSKQAVSRKSGAAKSGQKLPQITPVPVGSNRSNGSKQWDEMLDTEGIDFSQDLEFGDGATVRISPVPLSPQPKEPPLATAATKQQPQQPDAAAVAADPKSEPVKSSERNIKSKPNASKPAQIAGEVAETIGPAWPTASSADKQQQQQEQQQQQSVDRKVEVKVWGKPAKTVAPAKTDDAGDASPNTRWWKASLSGGARAGPRPETTTAATSDHASRRQQQQQQKLQPAAAGSPKQLRQMQKRPDRGEPRVSQADRSERSGRFQRGGRRHQAPVPTVVPPLLLTRAGMRSTMHIDGDIDGSAADTASIEEPVPMAKLPEANETEEAATNSGGNVGQVVPGSNFTSKKAVHEPAV</sequence>
<comment type="caution">
    <text evidence="2">The sequence shown here is derived from an EMBL/GenBank/DDBJ whole genome shotgun (WGS) entry which is preliminary data.</text>
</comment>
<dbReference type="AlphaFoldDB" id="A0A1Y1WN80"/>
<dbReference type="RefSeq" id="XP_040748222.1">
    <property type="nucleotide sequence ID" value="XM_040886382.1"/>
</dbReference>
<keyword evidence="3" id="KW-1185">Reference proteome</keyword>
<dbReference type="GeneID" id="63803030"/>
<evidence type="ECO:0000313" key="2">
    <source>
        <dbReference type="EMBL" id="ORX75011.1"/>
    </source>
</evidence>
<evidence type="ECO:0000313" key="3">
    <source>
        <dbReference type="Proteomes" id="UP000193922"/>
    </source>
</evidence>
<feature type="compositionally biased region" description="Low complexity" evidence="1">
    <location>
        <begin position="35"/>
        <end position="45"/>
    </location>
</feature>
<dbReference type="Proteomes" id="UP000193922">
    <property type="component" value="Unassembled WGS sequence"/>
</dbReference>
<feature type="region of interest" description="Disordered" evidence="1">
    <location>
        <begin position="371"/>
        <end position="406"/>
    </location>
</feature>
<feature type="non-terminal residue" evidence="2">
    <location>
        <position position="406"/>
    </location>
</feature>
<feature type="compositionally biased region" description="Low complexity" evidence="1">
    <location>
        <begin position="129"/>
        <end position="150"/>
    </location>
</feature>
<name>A0A1Y1WN80_9FUNG</name>
<gene>
    <name evidence="2" type="ORF">DL89DRAFT_264805</name>
</gene>
<organism evidence="2 3">
    <name type="scientific">Linderina pennispora</name>
    <dbReference type="NCBI Taxonomy" id="61395"/>
    <lineage>
        <taxon>Eukaryota</taxon>
        <taxon>Fungi</taxon>
        <taxon>Fungi incertae sedis</taxon>
        <taxon>Zoopagomycota</taxon>
        <taxon>Kickxellomycotina</taxon>
        <taxon>Kickxellomycetes</taxon>
        <taxon>Kickxellales</taxon>
        <taxon>Kickxellaceae</taxon>
        <taxon>Linderina</taxon>
    </lineage>
</organism>
<feature type="compositionally biased region" description="Low complexity" evidence="1">
    <location>
        <begin position="196"/>
        <end position="206"/>
    </location>
</feature>
<accession>A0A1Y1WN80</accession>
<proteinExistence type="predicted"/>
<dbReference type="EMBL" id="MCFD01000001">
    <property type="protein sequence ID" value="ORX75011.1"/>
    <property type="molecule type" value="Genomic_DNA"/>
</dbReference>
<evidence type="ECO:0000256" key="1">
    <source>
        <dbReference type="SAM" id="MobiDB-lite"/>
    </source>
</evidence>
<protein>
    <submittedName>
        <fullName evidence="2">Uncharacterized protein</fullName>
    </submittedName>
</protein>